<name>G9ZRG5_9LACO</name>
<comment type="caution">
    <text evidence="4">The sequence shown here is derived from an EMBL/GenBank/DDBJ whole genome shotgun (WGS) entry which is preliminary data.</text>
</comment>
<proteinExistence type="predicted"/>
<keyword evidence="5" id="KW-1185">Reference proteome</keyword>
<reference evidence="4 5" key="1">
    <citation type="submission" date="2011-09" db="EMBL/GenBank/DDBJ databases">
        <authorList>
            <person name="Weinstock G."/>
            <person name="Sodergren E."/>
            <person name="Clifton S."/>
            <person name="Fulton L."/>
            <person name="Fulton B."/>
            <person name="Courtney L."/>
            <person name="Fronick C."/>
            <person name="Harrison M."/>
            <person name="Strong C."/>
            <person name="Farmer C."/>
            <person name="Delahaunty K."/>
            <person name="Markovic C."/>
            <person name="Hall O."/>
            <person name="Minx P."/>
            <person name="Tomlinson C."/>
            <person name="Mitreva M."/>
            <person name="Hou S."/>
            <person name="Chen J."/>
            <person name="Wollam A."/>
            <person name="Pepin K.H."/>
            <person name="Johnson M."/>
            <person name="Bhonagiri V."/>
            <person name="Zhang X."/>
            <person name="Suruliraj S."/>
            <person name="Warren W."/>
            <person name="Chinwalla A."/>
            <person name="Mardis E.R."/>
            <person name="Wilson R.K."/>
        </authorList>
    </citation>
    <scope>NUCLEOTIDE SEQUENCE [LARGE SCALE GENOMIC DNA]</scope>
    <source>
        <strain evidence="4 5">F0439</strain>
    </source>
</reference>
<dbReference type="PATRIC" id="fig|797515.3.peg.2100"/>
<dbReference type="PANTHER" id="PTHR43479">
    <property type="entry name" value="ACREF/ENVCD OPERON REPRESSOR-RELATED"/>
    <property type="match status" value="1"/>
</dbReference>
<dbReference type="GO" id="GO:0003677">
    <property type="term" value="F:DNA binding"/>
    <property type="evidence" value="ECO:0007669"/>
    <property type="project" value="UniProtKB-UniRule"/>
</dbReference>
<dbReference type="RefSeq" id="WP_008214157.1">
    <property type="nucleotide sequence ID" value="NZ_JH415050.1"/>
</dbReference>
<evidence type="ECO:0000313" key="5">
    <source>
        <dbReference type="Proteomes" id="UP000004625"/>
    </source>
</evidence>
<dbReference type="Gene3D" id="1.10.357.10">
    <property type="entry name" value="Tetracycline Repressor, domain 2"/>
    <property type="match status" value="1"/>
</dbReference>
<dbReference type="InterPro" id="IPR050624">
    <property type="entry name" value="HTH-type_Tx_Regulator"/>
</dbReference>
<feature type="DNA-binding region" description="H-T-H motif" evidence="2">
    <location>
        <begin position="29"/>
        <end position="48"/>
    </location>
</feature>
<dbReference type="HOGENOM" id="CLU_087539_4_1_9"/>
<dbReference type="InterPro" id="IPR009057">
    <property type="entry name" value="Homeodomain-like_sf"/>
</dbReference>
<organism evidence="4 5">
    <name type="scientific">Lentilactobacillus parafarraginis F0439</name>
    <dbReference type="NCBI Taxonomy" id="797515"/>
    <lineage>
        <taxon>Bacteria</taxon>
        <taxon>Bacillati</taxon>
        <taxon>Bacillota</taxon>
        <taxon>Bacilli</taxon>
        <taxon>Lactobacillales</taxon>
        <taxon>Lactobacillaceae</taxon>
        <taxon>Lentilactobacillus</taxon>
    </lineage>
</organism>
<dbReference type="Proteomes" id="UP000004625">
    <property type="component" value="Unassembled WGS sequence"/>
</dbReference>
<dbReference type="eggNOG" id="COG1309">
    <property type="taxonomic scope" value="Bacteria"/>
</dbReference>
<evidence type="ECO:0000259" key="3">
    <source>
        <dbReference type="PROSITE" id="PS50977"/>
    </source>
</evidence>
<sequence>MDKRVEKTTKKLTDALFELLKSKQISSITVSELCLKAGVNRRTFYIHYAKISDIFTDYRDSLANQVSRALAVKNVDAKHLLTVFDRILMSNFDGFRYLCITEAQHELVDELQGMLFSTLLDVLQVNEQNAEGNVIVEYIAYGVVNSYVFWFKHPELVDYHKLNQSNADIIAANLELLRKTRMN</sequence>
<keyword evidence="1 2" id="KW-0238">DNA-binding</keyword>
<dbReference type="PANTHER" id="PTHR43479:SF16">
    <property type="entry name" value="HTH TETR-TYPE DOMAIN-CONTAINING PROTEIN"/>
    <property type="match status" value="1"/>
</dbReference>
<accession>G9ZRG5</accession>
<dbReference type="EMBL" id="AGEY01000175">
    <property type="protein sequence ID" value="EHL96623.1"/>
    <property type="molecule type" value="Genomic_DNA"/>
</dbReference>
<dbReference type="SUPFAM" id="SSF46689">
    <property type="entry name" value="Homeodomain-like"/>
    <property type="match status" value="1"/>
</dbReference>
<evidence type="ECO:0000256" key="2">
    <source>
        <dbReference type="PROSITE-ProRule" id="PRU00335"/>
    </source>
</evidence>
<evidence type="ECO:0000256" key="1">
    <source>
        <dbReference type="ARBA" id="ARBA00023125"/>
    </source>
</evidence>
<evidence type="ECO:0000313" key="4">
    <source>
        <dbReference type="EMBL" id="EHL96623.1"/>
    </source>
</evidence>
<gene>
    <name evidence="4" type="ORF">HMPREF9103_02326</name>
</gene>
<dbReference type="AlphaFoldDB" id="G9ZRG5"/>
<feature type="domain" description="HTH tetR-type" evidence="3">
    <location>
        <begin position="6"/>
        <end position="66"/>
    </location>
</feature>
<dbReference type="PROSITE" id="PS50977">
    <property type="entry name" value="HTH_TETR_2"/>
    <property type="match status" value="1"/>
</dbReference>
<dbReference type="STRING" id="797515.HMPREF9103_02326"/>
<dbReference type="InterPro" id="IPR001647">
    <property type="entry name" value="HTH_TetR"/>
</dbReference>
<protein>
    <recommendedName>
        <fullName evidence="3">HTH tetR-type domain-containing protein</fullName>
    </recommendedName>
</protein>